<dbReference type="RefSeq" id="WP_071520119.1">
    <property type="nucleotide sequence ID" value="NZ_JARQAG010000031.1"/>
</dbReference>
<keyword evidence="1" id="KW-0472">Membrane</keyword>
<name>A0AAE4L260_9STRE</name>
<reference evidence="2" key="1">
    <citation type="submission" date="2023-03" db="EMBL/GenBank/DDBJ databases">
        <authorList>
            <person name="Shen W."/>
            <person name="Cai J."/>
        </authorList>
    </citation>
    <scope>NUCLEOTIDE SEQUENCE</scope>
    <source>
        <strain evidence="2">P82-2</strain>
    </source>
</reference>
<sequence>MIDYYQGIETETGEEIAYLQDVAKLLSVQDTTTEIYHKLTRLSEELADRENLGQFDVNSAKLSQELNLIKKIFFDDTTRNKYDKALIDTLNQTKYQDVMEEPLTTSRSQASIREQSRNRKLNQKFNLSWQKLLVQALILIIIISMSIFMNIKMSLLVIILLVLLVFGLLFSN</sequence>
<gene>
    <name evidence="2" type="ORF">P7G31_11020</name>
</gene>
<dbReference type="Proteomes" id="UP001180515">
    <property type="component" value="Unassembled WGS sequence"/>
</dbReference>
<proteinExistence type="predicted"/>
<feature type="transmembrane region" description="Helical" evidence="1">
    <location>
        <begin position="132"/>
        <end position="149"/>
    </location>
</feature>
<keyword evidence="1" id="KW-0812">Transmembrane</keyword>
<accession>A0AAE4L260</accession>
<dbReference type="AlphaFoldDB" id="A0AAE4L260"/>
<keyword evidence="1" id="KW-1133">Transmembrane helix</keyword>
<organism evidence="2 3">
    <name type="scientific">Streptococcus parauberis</name>
    <dbReference type="NCBI Taxonomy" id="1348"/>
    <lineage>
        <taxon>Bacteria</taxon>
        <taxon>Bacillati</taxon>
        <taxon>Bacillota</taxon>
        <taxon>Bacilli</taxon>
        <taxon>Lactobacillales</taxon>
        <taxon>Streptococcaceae</taxon>
        <taxon>Streptococcus</taxon>
    </lineage>
</organism>
<comment type="caution">
    <text evidence="2">The sequence shown here is derived from an EMBL/GenBank/DDBJ whole genome shotgun (WGS) entry which is preliminary data.</text>
</comment>
<dbReference type="EMBL" id="JARQAG010000031">
    <property type="protein sequence ID" value="MDT2732735.1"/>
    <property type="molecule type" value="Genomic_DNA"/>
</dbReference>
<evidence type="ECO:0000256" key="1">
    <source>
        <dbReference type="SAM" id="Phobius"/>
    </source>
</evidence>
<evidence type="ECO:0000313" key="3">
    <source>
        <dbReference type="Proteomes" id="UP001180515"/>
    </source>
</evidence>
<evidence type="ECO:0000313" key="2">
    <source>
        <dbReference type="EMBL" id="MDT2732735.1"/>
    </source>
</evidence>
<protein>
    <submittedName>
        <fullName evidence="2">Uncharacterized protein</fullName>
    </submittedName>
</protein>
<feature type="transmembrane region" description="Helical" evidence="1">
    <location>
        <begin position="155"/>
        <end position="171"/>
    </location>
</feature>